<name>A0ABQ7G934_DUNSA</name>
<evidence type="ECO:0000313" key="2">
    <source>
        <dbReference type="Proteomes" id="UP000815325"/>
    </source>
</evidence>
<accession>A0ABQ7G934</accession>
<evidence type="ECO:0000313" key="1">
    <source>
        <dbReference type="EMBL" id="KAF5831111.1"/>
    </source>
</evidence>
<dbReference type="Proteomes" id="UP000815325">
    <property type="component" value="Unassembled WGS sequence"/>
</dbReference>
<keyword evidence="2" id="KW-1185">Reference proteome</keyword>
<dbReference type="EMBL" id="MU069975">
    <property type="protein sequence ID" value="KAF5831111.1"/>
    <property type="molecule type" value="Genomic_DNA"/>
</dbReference>
<proteinExistence type="predicted"/>
<dbReference type="PANTHER" id="PTHR36391">
    <property type="entry name" value="FURRY"/>
    <property type="match status" value="1"/>
</dbReference>
<sequence>MVLPDKLYNGLMAVRQQFHKLGIKEPWLMTGAWSAPDHQHFLWDGTHYRAISPGSQPIKARVPHDPPQLVYDIKYFGASAFGFRANSDEKSR</sequence>
<dbReference type="PANTHER" id="PTHR36391:SF1">
    <property type="entry name" value="FURRY"/>
    <property type="match status" value="1"/>
</dbReference>
<reference evidence="1" key="1">
    <citation type="submission" date="2017-08" db="EMBL/GenBank/DDBJ databases">
        <authorList>
            <person name="Polle J.E."/>
            <person name="Barry K."/>
            <person name="Cushman J."/>
            <person name="Schmutz J."/>
            <person name="Tran D."/>
            <person name="Hathwaick L.T."/>
            <person name="Yim W.C."/>
            <person name="Jenkins J."/>
            <person name="Mckie-Krisberg Z.M."/>
            <person name="Prochnik S."/>
            <person name="Lindquist E."/>
            <person name="Dockter R.B."/>
            <person name="Adam C."/>
            <person name="Molina H."/>
            <person name="Bunkerborg J."/>
            <person name="Jin E."/>
            <person name="Buchheim M."/>
            <person name="Magnuson J."/>
        </authorList>
    </citation>
    <scope>NUCLEOTIDE SEQUENCE</scope>
    <source>
        <strain evidence="1">CCAP 19/18</strain>
    </source>
</reference>
<organism evidence="1 2">
    <name type="scientific">Dunaliella salina</name>
    <name type="common">Green alga</name>
    <name type="synonym">Protococcus salinus</name>
    <dbReference type="NCBI Taxonomy" id="3046"/>
    <lineage>
        <taxon>Eukaryota</taxon>
        <taxon>Viridiplantae</taxon>
        <taxon>Chlorophyta</taxon>
        <taxon>core chlorophytes</taxon>
        <taxon>Chlorophyceae</taxon>
        <taxon>CS clade</taxon>
        <taxon>Chlamydomonadales</taxon>
        <taxon>Dunaliellaceae</taxon>
        <taxon>Dunaliella</taxon>
    </lineage>
</organism>
<gene>
    <name evidence="1" type="ORF">DUNSADRAFT_13598</name>
</gene>
<evidence type="ECO:0008006" key="3">
    <source>
        <dbReference type="Google" id="ProtNLM"/>
    </source>
</evidence>
<comment type="caution">
    <text evidence="1">The sequence shown here is derived from an EMBL/GenBank/DDBJ whole genome shotgun (WGS) entry which is preliminary data.</text>
</comment>
<protein>
    <recommendedName>
        <fullName evidence="3">Encoded protein</fullName>
    </recommendedName>
</protein>